<name>A0A285SHE1_9BACL</name>
<keyword evidence="2" id="KW-1185">Reference proteome</keyword>
<dbReference type="Proteomes" id="UP000219636">
    <property type="component" value="Unassembled WGS sequence"/>
</dbReference>
<gene>
    <name evidence="1" type="ORF">SAMN05880501_10417</name>
</gene>
<reference evidence="2" key="1">
    <citation type="submission" date="2017-08" db="EMBL/GenBank/DDBJ databases">
        <authorList>
            <person name="Varghese N."/>
            <person name="Submissions S."/>
        </authorList>
    </citation>
    <scope>NUCLEOTIDE SEQUENCE [LARGE SCALE GENOMIC DNA]</scope>
    <source>
        <strain evidence="2">JC22</strain>
    </source>
</reference>
<sequence>MLKEVLKLKFIEPKNLKTTKVDWSLPQKTIRLVEHYAEYTGYSEEEVVSQFLNNLLLDTNFKEHIKKKRNNRRILKDLELNENDL</sequence>
<dbReference type="EMBL" id="OBMQ01000004">
    <property type="protein sequence ID" value="SOC05171.1"/>
    <property type="molecule type" value="Genomic_DNA"/>
</dbReference>
<evidence type="ECO:0000313" key="1">
    <source>
        <dbReference type="EMBL" id="SOC05171.1"/>
    </source>
</evidence>
<proteinExistence type="predicted"/>
<dbReference type="AlphaFoldDB" id="A0A285SHE1"/>
<accession>A0A285SHE1</accession>
<evidence type="ECO:0000313" key="2">
    <source>
        <dbReference type="Proteomes" id="UP000219636"/>
    </source>
</evidence>
<protein>
    <submittedName>
        <fullName evidence="1">Uncharacterized protein</fullName>
    </submittedName>
</protein>
<organism evidence="1 2">
    <name type="scientific">Ureibacillus xyleni</name>
    <dbReference type="NCBI Taxonomy" id="614648"/>
    <lineage>
        <taxon>Bacteria</taxon>
        <taxon>Bacillati</taxon>
        <taxon>Bacillota</taxon>
        <taxon>Bacilli</taxon>
        <taxon>Bacillales</taxon>
        <taxon>Caryophanaceae</taxon>
        <taxon>Ureibacillus</taxon>
    </lineage>
</organism>